<sequence>MIQQVIERRGKCIKCGKNSILGDGLCRYCWDHPNQPISDTPIYTIKREWKHKLGEYRYCLICESRFYISPSRIGSRVRPRRLCRQCNKLLPNPLKPIWISRKRYGRYDDCPICGKMILSHLLDVNPCLPA</sequence>
<reference evidence="1" key="1">
    <citation type="journal article" date="2015" name="Nature">
        <title>Complex archaea that bridge the gap between prokaryotes and eukaryotes.</title>
        <authorList>
            <person name="Spang A."/>
            <person name="Saw J.H."/>
            <person name="Jorgensen S.L."/>
            <person name="Zaremba-Niedzwiedzka K."/>
            <person name="Martijn J."/>
            <person name="Lind A.E."/>
            <person name="van Eijk R."/>
            <person name="Schleper C."/>
            <person name="Guy L."/>
            <person name="Ettema T.J."/>
        </authorList>
    </citation>
    <scope>NUCLEOTIDE SEQUENCE</scope>
</reference>
<evidence type="ECO:0000313" key="1">
    <source>
        <dbReference type="EMBL" id="KKN02264.1"/>
    </source>
</evidence>
<dbReference type="AlphaFoldDB" id="A0A0F9M9B1"/>
<proteinExistence type="predicted"/>
<comment type="caution">
    <text evidence="1">The sequence shown here is derived from an EMBL/GenBank/DDBJ whole genome shotgun (WGS) entry which is preliminary data.</text>
</comment>
<protein>
    <submittedName>
        <fullName evidence="1">Uncharacterized protein</fullName>
    </submittedName>
</protein>
<organism evidence="1">
    <name type="scientific">marine sediment metagenome</name>
    <dbReference type="NCBI Taxonomy" id="412755"/>
    <lineage>
        <taxon>unclassified sequences</taxon>
        <taxon>metagenomes</taxon>
        <taxon>ecological metagenomes</taxon>
    </lineage>
</organism>
<dbReference type="EMBL" id="LAZR01005168">
    <property type="protein sequence ID" value="KKN02264.1"/>
    <property type="molecule type" value="Genomic_DNA"/>
</dbReference>
<accession>A0A0F9M9B1</accession>
<gene>
    <name evidence="1" type="ORF">LCGC14_1119420</name>
</gene>
<name>A0A0F9M9B1_9ZZZZ</name>